<organism evidence="1 2">
    <name type="scientific">Sphaerodactylus townsendi</name>
    <dbReference type="NCBI Taxonomy" id="933632"/>
    <lineage>
        <taxon>Eukaryota</taxon>
        <taxon>Metazoa</taxon>
        <taxon>Chordata</taxon>
        <taxon>Craniata</taxon>
        <taxon>Vertebrata</taxon>
        <taxon>Euteleostomi</taxon>
        <taxon>Lepidosauria</taxon>
        <taxon>Squamata</taxon>
        <taxon>Bifurcata</taxon>
        <taxon>Gekkota</taxon>
        <taxon>Sphaerodactylidae</taxon>
        <taxon>Sphaerodactylus</taxon>
    </lineage>
</organism>
<evidence type="ECO:0000313" key="1">
    <source>
        <dbReference type="EMBL" id="KAH7990655.1"/>
    </source>
</evidence>
<reference evidence="1" key="1">
    <citation type="submission" date="2021-08" db="EMBL/GenBank/DDBJ databases">
        <title>The first chromosome-level gecko genome reveals the dynamic sex chromosomes of Neotropical dwarf geckos (Sphaerodactylidae: Sphaerodactylus).</title>
        <authorList>
            <person name="Pinto B.J."/>
            <person name="Keating S.E."/>
            <person name="Gamble T."/>
        </authorList>
    </citation>
    <scope>NUCLEOTIDE SEQUENCE</scope>
    <source>
        <strain evidence="1">TG3544</strain>
    </source>
</reference>
<dbReference type="Proteomes" id="UP000827872">
    <property type="component" value="Linkage Group LG16"/>
</dbReference>
<accession>A0ACB8EDZ2</accession>
<keyword evidence="2" id="KW-1185">Reference proteome</keyword>
<gene>
    <name evidence="1" type="ORF">K3G42_009742</name>
</gene>
<comment type="caution">
    <text evidence="1">The sequence shown here is derived from an EMBL/GenBank/DDBJ whole genome shotgun (WGS) entry which is preliminary data.</text>
</comment>
<sequence>MDSYMDFFAILAMSLLTASLILLLSWCLFEHYAHSEVPPGVCQPLKVRFFHIVLLLLFGTDYIFWKLGITKWLTIVNRAFDGIRPKDDPSLSINDEFFDGVFVRIYQPKEPSAVPRRGIMFFHGGSGIFGSVDAYERLCRYIARESDSVLFSVGYRLAPESPYPSQFYECHDATVHLMRNSENYGVDPARIILCGDSLGGTVATYLCQELKSRTDLPKVRAQVLINPFLQALDCSLPSYQQNRLFPLPTRKDWLRFAAYYIGQSLSVTEMAIAGNLIPEDVQMKYKKWVSSDNVPQKFRIRNRQPALRAASKDNLFNLINEVLDRRLSPLLADDSFLKELPEAFILTCEYDLLRDDGLLYKKRLEENGVPVSWHHLEDGFHAVLLLLNHWLLTFPTAKTGTDSVVNYIKGL</sequence>
<dbReference type="EMBL" id="CM037629">
    <property type="protein sequence ID" value="KAH7990655.1"/>
    <property type="molecule type" value="Genomic_DNA"/>
</dbReference>
<name>A0ACB8EDZ2_9SAUR</name>
<proteinExistence type="predicted"/>
<evidence type="ECO:0000313" key="2">
    <source>
        <dbReference type="Proteomes" id="UP000827872"/>
    </source>
</evidence>
<protein>
    <submittedName>
        <fullName evidence="1">Uncharacterized protein</fullName>
    </submittedName>
</protein>